<sequence length="310" mass="34001">MGAGGGPVAAVVDAATEETASYPAWSQLPWDPLFVVMAALEIRDLVRSEAVCSSWRAAYAEARRLRIIPTTAVSSAPSLLYARADDDPDTCTVLCPGVLSSSFRDEAFNLFLVNPLTGAQHALPPVTALHHTEAAGDIVREADWWNYDLEHLSYTARELRVYMYFKAVLSCAPSCGDDCVVLLLHMPNGQLSFARPGDELWTWIRSGDDDDDDDGDWWSDHGYRDAAYSDKDGVFYVLSYTAAVITVDLKGPSPVVKRVMKGVTSVDDPTKYLAMAPWGDLLQVSRITESRSSLSRSSTSRSQLQGQLIQ</sequence>
<accession>A0AAQ3PJT4</accession>
<gene>
    <name evidence="2" type="ORF">U9M48_002437</name>
</gene>
<keyword evidence="3" id="KW-1185">Reference proteome</keyword>
<dbReference type="PANTHER" id="PTHR44586">
    <property type="entry name" value="F-BOX DOMAIN CONTAINING PROTEIN, EXPRESSED"/>
    <property type="match status" value="1"/>
</dbReference>
<dbReference type="Proteomes" id="UP001341281">
    <property type="component" value="Chromosome 01"/>
</dbReference>
<dbReference type="SUPFAM" id="SSF81383">
    <property type="entry name" value="F-box domain"/>
    <property type="match status" value="1"/>
</dbReference>
<name>A0AAQ3PJT4_PASNO</name>
<reference evidence="2 3" key="1">
    <citation type="submission" date="2024-02" db="EMBL/GenBank/DDBJ databases">
        <title>High-quality chromosome-scale genome assembly of Pensacola bahiagrass (Paspalum notatum Flugge var. saurae).</title>
        <authorList>
            <person name="Vega J.M."/>
            <person name="Podio M."/>
            <person name="Orjuela J."/>
            <person name="Siena L.A."/>
            <person name="Pessino S.C."/>
            <person name="Combes M.C."/>
            <person name="Mariac C."/>
            <person name="Albertini E."/>
            <person name="Pupilli F."/>
            <person name="Ortiz J.P.A."/>
            <person name="Leblanc O."/>
        </authorList>
    </citation>
    <scope>NUCLEOTIDE SEQUENCE [LARGE SCALE GENOMIC DNA]</scope>
    <source>
        <strain evidence="2">R1</strain>
        <tissue evidence="2">Leaf</tissue>
    </source>
</reference>
<organism evidence="2 3">
    <name type="scientific">Paspalum notatum var. saurae</name>
    <dbReference type="NCBI Taxonomy" id="547442"/>
    <lineage>
        <taxon>Eukaryota</taxon>
        <taxon>Viridiplantae</taxon>
        <taxon>Streptophyta</taxon>
        <taxon>Embryophyta</taxon>
        <taxon>Tracheophyta</taxon>
        <taxon>Spermatophyta</taxon>
        <taxon>Magnoliopsida</taxon>
        <taxon>Liliopsida</taxon>
        <taxon>Poales</taxon>
        <taxon>Poaceae</taxon>
        <taxon>PACMAD clade</taxon>
        <taxon>Panicoideae</taxon>
        <taxon>Andropogonodae</taxon>
        <taxon>Paspaleae</taxon>
        <taxon>Paspalinae</taxon>
        <taxon>Paspalum</taxon>
    </lineage>
</organism>
<evidence type="ECO:0000259" key="1">
    <source>
        <dbReference type="Pfam" id="PF03478"/>
    </source>
</evidence>
<evidence type="ECO:0000313" key="3">
    <source>
        <dbReference type="Proteomes" id="UP001341281"/>
    </source>
</evidence>
<dbReference type="AlphaFoldDB" id="A0AAQ3PJT4"/>
<dbReference type="EMBL" id="CP144745">
    <property type="protein sequence ID" value="WVZ51281.1"/>
    <property type="molecule type" value="Genomic_DNA"/>
</dbReference>
<dbReference type="InterPro" id="IPR005174">
    <property type="entry name" value="KIB1-4_b-propeller"/>
</dbReference>
<dbReference type="PANTHER" id="PTHR44586:SF23">
    <property type="entry name" value="F-BOX DOMAIN-CONTAINING PROTEIN"/>
    <property type="match status" value="1"/>
</dbReference>
<dbReference type="Gene3D" id="1.20.1280.50">
    <property type="match status" value="1"/>
</dbReference>
<dbReference type="InterPro" id="IPR036047">
    <property type="entry name" value="F-box-like_dom_sf"/>
</dbReference>
<feature type="domain" description="KIB1-4 beta-propeller" evidence="1">
    <location>
        <begin position="105"/>
        <end position="292"/>
    </location>
</feature>
<proteinExistence type="predicted"/>
<dbReference type="Pfam" id="PF03478">
    <property type="entry name" value="Beta-prop_KIB1-4"/>
    <property type="match status" value="1"/>
</dbReference>
<protein>
    <recommendedName>
        <fullName evidence="1">KIB1-4 beta-propeller domain-containing protein</fullName>
    </recommendedName>
</protein>
<evidence type="ECO:0000313" key="2">
    <source>
        <dbReference type="EMBL" id="WVZ51281.1"/>
    </source>
</evidence>